<evidence type="ECO:0008006" key="4">
    <source>
        <dbReference type="Google" id="ProtNLM"/>
    </source>
</evidence>
<sequence length="376" mass="39893">MKLSAKQRRRYLLLPIPAVAAVAIGAVFASSAMAEAAALEWTLTKTPDLGEKYSLSDVHAIAENDVWAVGETYHPDKAVALHWNGKEWEDSKAPEGSSLSDVSSVGEDVWAVGAADDKSTLTARWDGKAWEAVPSPQLELPDDSRPRLGSVHGVAADDVWAVGGSTGPMYPEGTTPILQHWDGTEWSFMDVPLPEGAVDAGLSAVRARAADDVWALGATFDAKEVMSPLLLHWNGKEWSTRDLPIAEALPQDIAFTEDGRIWLSGTVLPGSTPFDGKPLMVVGDGKTWNQLEVPAEKQSLPSITPDGTGGVVAVGGDGDKVMVVRSDGETVTREAAPAVEAEFSYLEGVSVVPGTETLWTVGFLDKFAAPVAAHTT</sequence>
<keyword evidence="1" id="KW-0732">Signal</keyword>
<keyword evidence="3" id="KW-1185">Reference proteome</keyword>
<feature type="chain" id="PRO_5039178121" description="LigA" evidence="1">
    <location>
        <begin position="35"/>
        <end position="376"/>
    </location>
</feature>
<feature type="signal peptide" evidence="1">
    <location>
        <begin position="1"/>
        <end position="34"/>
    </location>
</feature>
<dbReference type="SUPFAM" id="SSF63829">
    <property type="entry name" value="Calcium-dependent phosphotriesterase"/>
    <property type="match status" value="1"/>
</dbReference>
<dbReference type="HOGENOM" id="CLU_054572_0_0_11"/>
<protein>
    <recommendedName>
        <fullName evidence="4">LigA</fullName>
    </recommendedName>
</protein>
<dbReference type="EMBL" id="CP001778">
    <property type="protein sequence ID" value="ADD40648.1"/>
    <property type="molecule type" value="Genomic_DNA"/>
</dbReference>
<gene>
    <name evidence="2" type="ordered locus">Snas_0937</name>
</gene>
<dbReference type="RefSeq" id="WP_013016219.1">
    <property type="nucleotide sequence ID" value="NC_013947.1"/>
</dbReference>
<dbReference type="AlphaFoldDB" id="D3Q939"/>
<dbReference type="Proteomes" id="UP000000844">
    <property type="component" value="Chromosome"/>
</dbReference>
<dbReference type="STRING" id="446470.Snas_0937"/>
<evidence type="ECO:0000313" key="2">
    <source>
        <dbReference type="EMBL" id="ADD40648.1"/>
    </source>
</evidence>
<name>D3Q939_STANL</name>
<proteinExistence type="predicted"/>
<reference evidence="2 3" key="1">
    <citation type="journal article" date="2009" name="Stand. Genomic Sci.">
        <title>Complete genome sequence of Stackebrandtia nassauensis type strain (LLR-40K-21).</title>
        <authorList>
            <person name="Munk C."/>
            <person name="Lapidus A."/>
            <person name="Copeland A."/>
            <person name="Jando M."/>
            <person name="Mayilraj S."/>
            <person name="Glavina Del Rio T."/>
            <person name="Nolan M."/>
            <person name="Chen F."/>
            <person name="Lucas S."/>
            <person name="Tice H."/>
            <person name="Cheng J.F."/>
            <person name="Han C."/>
            <person name="Detter J.C."/>
            <person name="Bruce D."/>
            <person name="Goodwin L."/>
            <person name="Chain P."/>
            <person name="Pitluck S."/>
            <person name="Goker M."/>
            <person name="Ovchinikova G."/>
            <person name="Pati A."/>
            <person name="Ivanova N."/>
            <person name="Mavromatis K."/>
            <person name="Chen A."/>
            <person name="Palaniappan K."/>
            <person name="Land M."/>
            <person name="Hauser L."/>
            <person name="Chang Y.J."/>
            <person name="Jeffries C.D."/>
            <person name="Bristow J."/>
            <person name="Eisen J.A."/>
            <person name="Markowitz V."/>
            <person name="Hugenholtz P."/>
            <person name="Kyrpides N.C."/>
            <person name="Klenk H.P."/>
        </authorList>
    </citation>
    <scope>NUCLEOTIDE SEQUENCE [LARGE SCALE GENOMIC DNA]</scope>
    <source>
        <strain evidence="3">DSM 44728 / CIP 108903 / NRRL B-16338 / NBRC 102104 / LLR-40K-21</strain>
    </source>
</reference>
<dbReference type="KEGG" id="sna:Snas_0937"/>
<dbReference type="eggNOG" id="COG4447">
    <property type="taxonomic scope" value="Bacteria"/>
</dbReference>
<evidence type="ECO:0000256" key="1">
    <source>
        <dbReference type="SAM" id="SignalP"/>
    </source>
</evidence>
<accession>D3Q939</accession>
<evidence type="ECO:0000313" key="3">
    <source>
        <dbReference type="Proteomes" id="UP000000844"/>
    </source>
</evidence>
<organism evidence="2 3">
    <name type="scientific">Stackebrandtia nassauensis (strain DSM 44728 / CIP 108903 / NRRL B-16338 / NBRC 102104 / LLR-40K-21)</name>
    <dbReference type="NCBI Taxonomy" id="446470"/>
    <lineage>
        <taxon>Bacteria</taxon>
        <taxon>Bacillati</taxon>
        <taxon>Actinomycetota</taxon>
        <taxon>Actinomycetes</taxon>
        <taxon>Glycomycetales</taxon>
        <taxon>Glycomycetaceae</taxon>
        <taxon>Stackebrandtia</taxon>
    </lineage>
</organism>